<dbReference type="Gene3D" id="2.160.10.10">
    <property type="entry name" value="Hexapeptide repeat proteins"/>
    <property type="match status" value="1"/>
</dbReference>
<reference evidence="7 9" key="2">
    <citation type="journal article" date="2013" name="Nature">
        <title>Insights into bilaterian evolution from three spiralian genomes.</title>
        <authorList>
            <person name="Simakov O."/>
            <person name="Marletaz F."/>
            <person name="Cho S.J."/>
            <person name="Edsinger-Gonzales E."/>
            <person name="Havlak P."/>
            <person name="Hellsten U."/>
            <person name="Kuo D.H."/>
            <person name="Larsson T."/>
            <person name="Lv J."/>
            <person name="Arendt D."/>
            <person name="Savage R."/>
            <person name="Osoegawa K."/>
            <person name="de Jong P."/>
            <person name="Grimwood J."/>
            <person name="Chapman J.A."/>
            <person name="Shapiro H."/>
            <person name="Aerts A."/>
            <person name="Otillar R.P."/>
            <person name="Terry A.Y."/>
            <person name="Boore J.L."/>
            <person name="Grigoriev I.V."/>
            <person name="Lindberg D.R."/>
            <person name="Seaver E.C."/>
            <person name="Weisblat D.A."/>
            <person name="Putnam N.H."/>
            <person name="Rokhsar D.S."/>
        </authorList>
    </citation>
    <scope>NUCLEOTIDE SEQUENCE</scope>
</reference>
<keyword evidence="4" id="KW-0963">Cytoplasm</keyword>
<dbReference type="CTD" id="20215620"/>
<protein>
    <recommendedName>
        <fullName evidence="3">Dynactin subunit 6</fullName>
    </recommendedName>
</protein>
<dbReference type="InterPro" id="IPR027777">
    <property type="entry name" value="DCTN6"/>
</dbReference>
<evidence type="ECO:0000256" key="3">
    <source>
        <dbReference type="ARBA" id="ARBA00016573"/>
    </source>
</evidence>
<dbReference type="EMBL" id="AMQM01004147">
    <property type="status" value="NOT_ANNOTATED_CDS"/>
    <property type="molecule type" value="Genomic_DNA"/>
</dbReference>
<dbReference type="OMA" id="RCQVGPN"/>
<accession>T1G3H2</accession>
<gene>
    <name evidence="8" type="primary">20215620</name>
    <name evidence="7" type="ORF">HELRODRAFT_78909</name>
</gene>
<dbReference type="EMBL" id="KB096457">
    <property type="protein sequence ID" value="ESO04624.1"/>
    <property type="molecule type" value="Genomic_DNA"/>
</dbReference>
<comment type="function">
    <text evidence="6">Part of the dynactin complex that activates the molecular motor dynein for ultra-processive transport along microtubules.</text>
</comment>
<keyword evidence="5" id="KW-0206">Cytoskeleton</keyword>
<evidence type="ECO:0000256" key="4">
    <source>
        <dbReference type="ARBA" id="ARBA00022490"/>
    </source>
</evidence>
<evidence type="ECO:0000256" key="5">
    <source>
        <dbReference type="ARBA" id="ARBA00023212"/>
    </source>
</evidence>
<dbReference type="eggNOG" id="KOG4042">
    <property type="taxonomic scope" value="Eukaryota"/>
</dbReference>
<reference evidence="8" key="3">
    <citation type="submission" date="2015-06" db="UniProtKB">
        <authorList>
            <consortium name="EnsemblMetazoa"/>
        </authorList>
    </citation>
    <scope>IDENTIFICATION</scope>
</reference>
<dbReference type="HOGENOM" id="CLU_085418_1_0_1"/>
<dbReference type="SUPFAM" id="SSF51161">
    <property type="entry name" value="Trimeric LpxA-like enzymes"/>
    <property type="match status" value="1"/>
</dbReference>
<dbReference type="FunCoup" id="T1G3H2">
    <property type="interactions" value="465"/>
</dbReference>
<dbReference type="GO" id="GO:0005869">
    <property type="term" value="C:dynactin complex"/>
    <property type="evidence" value="ECO:0000318"/>
    <property type="project" value="GO_Central"/>
</dbReference>
<dbReference type="InterPro" id="IPR011004">
    <property type="entry name" value="Trimer_LpxA-like_sf"/>
</dbReference>
<proteinExistence type="inferred from homology"/>
<comment type="subcellular location">
    <subcellularLocation>
        <location evidence="1">Cytoplasm</location>
        <location evidence="1">Cytoskeleton</location>
    </subcellularLocation>
</comment>
<dbReference type="GO" id="GO:0007052">
    <property type="term" value="P:mitotic spindle organization"/>
    <property type="evidence" value="ECO:0000318"/>
    <property type="project" value="GO_Central"/>
</dbReference>
<dbReference type="KEGG" id="hro:HELRODRAFT_78909"/>
<evidence type="ECO:0000256" key="6">
    <source>
        <dbReference type="ARBA" id="ARBA00034687"/>
    </source>
</evidence>
<dbReference type="PANTHER" id="PTHR13072:SF0">
    <property type="entry name" value="DYNACTIN SUBUNIT 6"/>
    <property type="match status" value="1"/>
</dbReference>
<dbReference type="EnsemblMetazoa" id="HelroT78909">
    <property type="protein sequence ID" value="HelroP78909"/>
    <property type="gene ID" value="HelroG78909"/>
</dbReference>
<evidence type="ECO:0000313" key="7">
    <source>
        <dbReference type="EMBL" id="ESO04624.1"/>
    </source>
</evidence>
<dbReference type="GO" id="GO:0070840">
    <property type="term" value="F:dynein complex binding"/>
    <property type="evidence" value="ECO:0000318"/>
    <property type="project" value="GO_Central"/>
</dbReference>
<evidence type="ECO:0000256" key="1">
    <source>
        <dbReference type="ARBA" id="ARBA00004245"/>
    </source>
</evidence>
<organism evidence="8 9">
    <name type="scientific">Helobdella robusta</name>
    <name type="common">Californian leech</name>
    <dbReference type="NCBI Taxonomy" id="6412"/>
    <lineage>
        <taxon>Eukaryota</taxon>
        <taxon>Metazoa</taxon>
        <taxon>Spiralia</taxon>
        <taxon>Lophotrochozoa</taxon>
        <taxon>Annelida</taxon>
        <taxon>Clitellata</taxon>
        <taxon>Hirudinea</taxon>
        <taxon>Rhynchobdellida</taxon>
        <taxon>Glossiphoniidae</taxon>
        <taxon>Helobdella</taxon>
    </lineage>
</organism>
<dbReference type="OrthoDB" id="2355at2759"/>
<reference evidence="9" key="1">
    <citation type="submission" date="2012-12" db="EMBL/GenBank/DDBJ databases">
        <authorList>
            <person name="Hellsten U."/>
            <person name="Grimwood J."/>
            <person name="Chapman J.A."/>
            <person name="Shapiro H."/>
            <person name="Aerts A."/>
            <person name="Otillar R.P."/>
            <person name="Terry A.Y."/>
            <person name="Boore J.L."/>
            <person name="Simakov O."/>
            <person name="Marletaz F."/>
            <person name="Cho S.-J."/>
            <person name="Edsinger-Gonzales E."/>
            <person name="Havlak P."/>
            <person name="Kuo D.-H."/>
            <person name="Larsson T."/>
            <person name="Lv J."/>
            <person name="Arendt D."/>
            <person name="Savage R."/>
            <person name="Osoegawa K."/>
            <person name="de Jong P."/>
            <person name="Lindberg D.R."/>
            <person name="Seaver E.C."/>
            <person name="Weisblat D.A."/>
            <person name="Putnam N.H."/>
            <person name="Grigoriev I.V."/>
            <person name="Rokhsar D.S."/>
        </authorList>
    </citation>
    <scope>NUCLEOTIDE SEQUENCE</scope>
</reference>
<dbReference type="STRING" id="6412.T1G3H2"/>
<name>T1G3H2_HELRO</name>
<evidence type="ECO:0000256" key="2">
    <source>
        <dbReference type="ARBA" id="ARBA00007719"/>
    </source>
</evidence>
<dbReference type="PANTHER" id="PTHR13072">
    <property type="entry name" value="DYNACTIN 6"/>
    <property type="match status" value="1"/>
</dbReference>
<comment type="similarity">
    <text evidence="2">Belongs to the dynactin subunits 5/6 family. Dynactin subunit 6 subfamily.</text>
</comment>
<dbReference type="AlphaFoldDB" id="T1G3H2"/>
<dbReference type="Proteomes" id="UP000015101">
    <property type="component" value="Unassembled WGS sequence"/>
</dbReference>
<evidence type="ECO:0000313" key="9">
    <source>
        <dbReference type="Proteomes" id="UP000015101"/>
    </source>
</evidence>
<dbReference type="InParanoid" id="T1G3H2"/>
<dbReference type="CDD" id="cd04646">
    <property type="entry name" value="LbH_Dynactin_6"/>
    <property type="match status" value="1"/>
</dbReference>
<dbReference type="RefSeq" id="XP_009017203.1">
    <property type="nucleotide sequence ID" value="XM_009018955.1"/>
</dbReference>
<dbReference type="GeneID" id="20215620"/>
<keyword evidence="9" id="KW-1185">Reference proteome</keyword>
<evidence type="ECO:0000313" key="8">
    <source>
        <dbReference type="EnsemblMetazoa" id="HelroP78909"/>
    </source>
</evidence>
<sequence>SVKVAPGAIIPVDCELRGEITIGSRTVIHPKARIIAEAGPIIIGESNLIEEQAEILNFYLYQPIRNSASRETPPQNQTVMIIGNQNVFEVSSKCEALNVGDNNIIECKASVGRNVELSNGCIVGPMCSITTVERLPENTVIYGANCDRRTQLERPPPQTAQLDFLMKILPNYHHIRKHARPPPK</sequence>